<feature type="transmembrane region" description="Helical" evidence="8">
    <location>
        <begin position="63"/>
        <end position="82"/>
    </location>
</feature>
<dbReference type="PANTHER" id="PTHR42718">
    <property type="entry name" value="MAJOR FACILITATOR SUPERFAMILY MULTIDRUG TRANSPORTER MFSC"/>
    <property type="match status" value="1"/>
</dbReference>
<name>A0A3P3U7S4_9BACL</name>
<feature type="transmembrane region" description="Helical" evidence="8">
    <location>
        <begin position="23"/>
        <end position="51"/>
    </location>
</feature>
<feature type="transmembrane region" description="Helical" evidence="8">
    <location>
        <begin position="368"/>
        <end position="385"/>
    </location>
</feature>
<evidence type="ECO:0000256" key="4">
    <source>
        <dbReference type="ARBA" id="ARBA00022475"/>
    </source>
</evidence>
<dbReference type="InterPro" id="IPR036259">
    <property type="entry name" value="MFS_trans_sf"/>
</dbReference>
<reference evidence="10 11" key="1">
    <citation type="submission" date="2018-11" db="EMBL/GenBank/DDBJ databases">
        <title>Genome sequencing of Paenibacillus sp. KCOM 3021 (= ChDC PVNT-B20).</title>
        <authorList>
            <person name="Kook J.-K."/>
            <person name="Park S.-N."/>
            <person name="Lim Y.K."/>
        </authorList>
    </citation>
    <scope>NUCLEOTIDE SEQUENCE [LARGE SCALE GENOMIC DNA]</scope>
    <source>
        <strain evidence="10 11">KCOM 3021</strain>
    </source>
</reference>
<feature type="transmembrane region" description="Helical" evidence="8">
    <location>
        <begin position="216"/>
        <end position="236"/>
    </location>
</feature>
<dbReference type="EMBL" id="RRCN01000001">
    <property type="protein sequence ID" value="RRJ65639.1"/>
    <property type="molecule type" value="Genomic_DNA"/>
</dbReference>
<evidence type="ECO:0000256" key="2">
    <source>
        <dbReference type="ARBA" id="ARBA00008537"/>
    </source>
</evidence>
<evidence type="ECO:0000256" key="1">
    <source>
        <dbReference type="ARBA" id="ARBA00004651"/>
    </source>
</evidence>
<evidence type="ECO:0000256" key="8">
    <source>
        <dbReference type="SAM" id="Phobius"/>
    </source>
</evidence>
<dbReference type="NCBIfam" id="TIGR00711">
    <property type="entry name" value="efflux_EmrB"/>
    <property type="match status" value="1"/>
</dbReference>
<dbReference type="GO" id="GO:0022857">
    <property type="term" value="F:transmembrane transporter activity"/>
    <property type="evidence" value="ECO:0007669"/>
    <property type="project" value="InterPro"/>
</dbReference>
<feature type="transmembrane region" description="Helical" evidence="8">
    <location>
        <begin position="120"/>
        <end position="137"/>
    </location>
</feature>
<feature type="transmembrane region" description="Helical" evidence="8">
    <location>
        <begin position="149"/>
        <end position="173"/>
    </location>
</feature>
<dbReference type="OrthoDB" id="102502at2"/>
<feature type="transmembrane region" description="Helical" evidence="8">
    <location>
        <begin position="457"/>
        <end position="478"/>
    </location>
</feature>
<protein>
    <submittedName>
        <fullName evidence="10">DHA2 family efflux MFS transporter permease subunit</fullName>
    </submittedName>
</protein>
<feature type="transmembrane region" description="Helical" evidence="8">
    <location>
        <begin position="242"/>
        <end position="259"/>
    </location>
</feature>
<comment type="similarity">
    <text evidence="2">Belongs to the major facilitator superfamily. EmrB family.</text>
</comment>
<evidence type="ECO:0000256" key="7">
    <source>
        <dbReference type="ARBA" id="ARBA00023136"/>
    </source>
</evidence>
<dbReference type="Gene3D" id="1.20.1720.10">
    <property type="entry name" value="Multidrug resistance protein D"/>
    <property type="match status" value="1"/>
</dbReference>
<dbReference type="GO" id="GO:0005886">
    <property type="term" value="C:plasma membrane"/>
    <property type="evidence" value="ECO:0007669"/>
    <property type="project" value="UniProtKB-SubCell"/>
</dbReference>
<dbReference type="PROSITE" id="PS50850">
    <property type="entry name" value="MFS"/>
    <property type="match status" value="1"/>
</dbReference>
<feature type="domain" description="Major facilitator superfamily (MFS) profile" evidence="9">
    <location>
        <begin position="25"/>
        <end position="481"/>
    </location>
</feature>
<sequence length="492" mass="52841">MQTESKGVPVSYQEDPQIQKRRWLILVVLNLFTFMSTLDGSIVNIALPVISKRLDLQVAEAEWVVTAYLLMICAAILFFGKLGDIVGKIKVFKWGMIIFTVGSLLCGFSSTLTMLVGSRLIQALGASMTMANSQGIITDIFPANERGRALGLIGTFVSLGSIAGPSLGGVIVSALGWEYIFWVNIPVGLIAIALGWRTLPADRTKLRVKIDKAGSLLFPLFILALFSGLLLGQQIGYRDPRIIAALIIAAVVFIVFLWIETRKSEPMLQLSLFKNPLFSLSILCGFLVFVANFCFNIIAPFYTQSILNLSPSQAGLLMMLFPIVMVIVAPLSGALSDKIGSELLTFAGLIVMVVAQVGLAGLHGSSPIFLVGVWIAMLGLGSGLFQSPNNSLVMSKVPKTQLGIAGSINSLVRNIGMVVGITVATTTLFGVMSSLAGQRVTGLVPGRPDLFLSGMHIVFMTSATICLVAAVLTGWRLWSAKRAVRGEQLRSQ</sequence>
<keyword evidence="3" id="KW-0813">Transport</keyword>
<comment type="caution">
    <text evidence="10">The sequence shown here is derived from an EMBL/GenBank/DDBJ whole genome shotgun (WGS) entry which is preliminary data.</text>
</comment>
<gene>
    <name evidence="10" type="ORF">EHV15_23990</name>
</gene>
<comment type="subcellular location">
    <subcellularLocation>
        <location evidence="1">Cell membrane</location>
        <topology evidence="1">Multi-pass membrane protein</topology>
    </subcellularLocation>
</comment>
<keyword evidence="7 8" id="KW-0472">Membrane</keyword>
<dbReference type="AlphaFoldDB" id="A0A3P3U7S4"/>
<dbReference type="PANTHER" id="PTHR42718:SF9">
    <property type="entry name" value="MAJOR FACILITATOR SUPERFAMILY MULTIDRUG TRANSPORTER MFSC"/>
    <property type="match status" value="1"/>
</dbReference>
<dbReference type="FunFam" id="1.20.1720.10:FF:000021">
    <property type="entry name" value="Drug resistance transporter, EmrB/QacA subfamily"/>
    <property type="match status" value="1"/>
</dbReference>
<evidence type="ECO:0000256" key="3">
    <source>
        <dbReference type="ARBA" id="ARBA00022448"/>
    </source>
</evidence>
<accession>A0A3P3U7S4</accession>
<evidence type="ECO:0000259" key="9">
    <source>
        <dbReference type="PROSITE" id="PS50850"/>
    </source>
</evidence>
<dbReference type="RefSeq" id="WP_128633439.1">
    <property type="nucleotide sequence ID" value="NZ_RRCN01000001.1"/>
</dbReference>
<dbReference type="PRINTS" id="PR01036">
    <property type="entry name" value="TCRTETB"/>
</dbReference>
<dbReference type="CDD" id="cd17321">
    <property type="entry name" value="MFS_MMR_MDR_like"/>
    <property type="match status" value="1"/>
</dbReference>
<feature type="transmembrane region" description="Helical" evidence="8">
    <location>
        <begin position="94"/>
        <end position="114"/>
    </location>
</feature>
<dbReference type="InterPro" id="IPR011701">
    <property type="entry name" value="MFS"/>
</dbReference>
<dbReference type="InterPro" id="IPR004638">
    <property type="entry name" value="EmrB-like"/>
</dbReference>
<keyword evidence="5 8" id="KW-0812">Transmembrane</keyword>
<dbReference type="Proteomes" id="UP000267017">
    <property type="component" value="Unassembled WGS sequence"/>
</dbReference>
<dbReference type="Pfam" id="PF07690">
    <property type="entry name" value="MFS_1"/>
    <property type="match status" value="1"/>
</dbReference>
<organism evidence="10 11">
    <name type="scientific">Paenibacillus oralis</name>
    <dbReference type="NCBI Taxonomy" id="2490856"/>
    <lineage>
        <taxon>Bacteria</taxon>
        <taxon>Bacillati</taxon>
        <taxon>Bacillota</taxon>
        <taxon>Bacilli</taxon>
        <taxon>Bacillales</taxon>
        <taxon>Paenibacillaceae</taxon>
        <taxon>Paenibacillus</taxon>
    </lineage>
</organism>
<keyword evidence="11" id="KW-1185">Reference proteome</keyword>
<dbReference type="SUPFAM" id="SSF103473">
    <property type="entry name" value="MFS general substrate transporter"/>
    <property type="match status" value="2"/>
</dbReference>
<evidence type="ECO:0000256" key="5">
    <source>
        <dbReference type="ARBA" id="ARBA00022692"/>
    </source>
</evidence>
<dbReference type="Gene3D" id="1.20.1250.20">
    <property type="entry name" value="MFS general substrate transporter like domains"/>
    <property type="match status" value="1"/>
</dbReference>
<evidence type="ECO:0000313" key="10">
    <source>
        <dbReference type="EMBL" id="RRJ65639.1"/>
    </source>
</evidence>
<keyword evidence="4" id="KW-1003">Cell membrane</keyword>
<feature type="transmembrane region" description="Helical" evidence="8">
    <location>
        <begin position="314"/>
        <end position="331"/>
    </location>
</feature>
<feature type="transmembrane region" description="Helical" evidence="8">
    <location>
        <begin position="179"/>
        <end position="196"/>
    </location>
</feature>
<proteinExistence type="inferred from homology"/>
<evidence type="ECO:0000256" key="6">
    <source>
        <dbReference type="ARBA" id="ARBA00022989"/>
    </source>
</evidence>
<feature type="transmembrane region" description="Helical" evidence="8">
    <location>
        <begin position="280"/>
        <end position="302"/>
    </location>
</feature>
<feature type="transmembrane region" description="Helical" evidence="8">
    <location>
        <begin position="415"/>
        <end position="437"/>
    </location>
</feature>
<evidence type="ECO:0000313" key="11">
    <source>
        <dbReference type="Proteomes" id="UP000267017"/>
    </source>
</evidence>
<feature type="transmembrane region" description="Helical" evidence="8">
    <location>
        <begin position="343"/>
        <end position="362"/>
    </location>
</feature>
<dbReference type="InterPro" id="IPR020846">
    <property type="entry name" value="MFS_dom"/>
</dbReference>
<keyword evidence="6 8" id="KW-1133">Transmembrane helix</keyword>